<protein>
    <recommendedName>
        <fullName evidence="10">Lysophospholipid acyltransferase 7</fullName>
    </recommendedName>
</protein>
<feature type="transmembrane region" description="Helical" evidence="12">
    <location>
        <begin position="446"/>
        <end position="464"/>
    </location>
</feature>
<comment type="pathway">
    <text evidence="2">Lipid metabolism; phospholipid metabolism.</text>
</comment>
<feature type="transmembrane region" description="Helical" evidence="12">
    <location>
        <begin position="6"/>
        <end position="22"/>
    </location>
</feature>
<organism evidence="13">
    <name type="scientific">Schistocephalus solidus</name>
    <name type="common">Tapeworm</name>
    <dbReference type="NCBI Taxonomy" id="70667"/>
    <lineage>
        <taxon>Eukaryota</taxon>
        <taxon>Metazoa</taxon>
        <taxon>Spiralia</taxon>
        <taxon>Lophotrochozoa</taxon>
        <taxon>Platyhelminthes</taxon>
        <taxon>Cestoda</taxon>
        <taxon>Eucestoda</taxon>
        <taxon>Diphyllobothriidea</taxon>
        <taxon>Diphyllobothriidae</taxon>
        <taxon>Schistocephalus</taxon>
    </lineage>
</organism>
<sequence length="556" mass="64387">MPWEDLIYALFLLISLLTGFLVQKGNRDLRRNICIGVGITLSVVVCGTDVWHSFVLALGFILFVALISPRYLHYVTFIWGFAYLGFFHYVQYFGFSKPSPFSKIYHLFLTLRVVGVAFELHDTWKTAYTLKKLKNDNSEEYENLQLRLKYKAVFASPVDLLCYLYSYIGMLTGPYYSYRTFNDMLTGWPTNAPRVSLDPFYRRLQEAPFFGVAYFFSSHFFSISHVRSPDFYDHGFIYRFGYMMIIFFVYRMRIYFAWLMAECACMTAGLGAYPALSKPQVGEGPTDLRTLDDWMKNLEPDSPDEQTKEESIDLDSVSVDLQELEPLDDFYTFDTVRTVSVWQCEFSPSIREGMKAWNMTVQHWLSKTIYSRCPGPRMFRSFVTMLTSAFWHGLEPGYYLAFLPMPFAILAEDGIATAVVFFFGCSLPPGTVSLLRWLFKMRIFEYFAMAFLLLDAPSILTYWASLNYLMHFLIAGLVLLHLLLFKFVSPLALKTVLHPRGPPKLRASYKIHKLVEDEEEEVEVEEASKANDWMSTNSYGNSVGTRHSDNMNPHYL</sequence>
<dbReference type="PANTHER" id="PTHR13906">
    <property type="entry name" value="PORCUPINE"/>
    <property type="match status" value="1"/>
</dbReference>
<evidence type="ECO:0000256" key="1">
    <source>
        <dbReference type="ARBA" id="ARBA00004141"/>
    </source>
</evidence>
<keyword evidence="7 12" id="KW-0472">Membrane</keyword>
<evidence type="ECO:0000256" key="5">
    <source>
        <dbReference type="ARBA" id="ARBA00022692"/>
    </source>
</evidence>
<comment type="pathway">
    <text evidence="9">Phospholipid metabolism.</text>
</comment>
<dbReference type="GO" id="GO:0030258">
    <property type="term" value="P:lipid modification"/>
    <property type="evidence" value="ECO:0007669"/>
    <property type="project" value="TreeGrafter"/>
</dbReference>
<feature type="compositionally biased region" description="Polar residues" evidence="11">
    <location>
        <begin position="535"/>
        <end position="545"/>
    </location>
</feature>
<dbReference type="AlphaFoldDB" id="A0A0X3PU12"/>
<accession>A0A0X3PU12</accession>
<keyword evidence="4 13" id="KW-0808">Transferase</keyword>
<evidence type="ECO:0000256" key="7">
    <source>
        <dbReference type="ARBA" id="ARBA00023136"/>
    </source>
</evidence>
<keyword evidence="6 12" id="KW-1133">Transmembrane helix</keyword>
<evidence type="ECO:0000313" key="13">
    <source>
        <dbReference type="EMBL" id="JAP55109.1"/>
    </source>
</evidence>
<feature type="transmembrane region" description="Helical" evidence="12">
    <location>
        <begin position="34"/>
        <end position="65"/>
    </location>
</feature>
<gene>
    <name evidence="13" type="primary">MBOA7</name>
    <name evidence="13" type="ORF">TR124839</name>
</gene>
<comment type="subcellular location">
    <subcellularLocation>
        <location evidence="1">Membrane</location>
        <topology evidence="1">Multi-pass membrane protein</topology>
    </subcellularLocation>
</comment>
<dbReference type="Pfam" id="PF03062">
    <property type="entry name" value="MBOAT"/>
    <property type="match status" value="1"/>
</dbReference>
<evidence type="ECO:0000256" key="8">
    <source>
        <dbReference type="ARBA" id="ARBA00023315"/>
    </source>
</evidence>
<dbReference type="EMBL" id="GEEE01008116">
    <property type="protein sequence ID" value="JAP55109.1"/>
    <property type="molecule type" value="Transcribed_RNA"/>
</dbReference>
<dbReference type="PANTHER" id="PTHR13906:SF16">
    <property type="entry name" value="LYSOPHOSPHOLIPID ACYLTRANSFERASE 7"/>
    <property type="match status" value="1"/>
</dbReference>
<feature type="transmembrane region" description="Helical" evidence="12">
    <location>
        <begin position="414"/>
        <end position="439"/>
    </location>
</feature>
<feature type="transmembrane region" description="Helical" evidence="12">
    <location>
        <begin position="231"/>
        <end position="250"/>
    </location>
</feature>
<evidence type="ECO:0000256" key="10">
    <source>
        <dbReference type="ARBA" id="ARBA00093678"/>
    </source>
</evidence>
<evidence type="ECO:0000256" key="2">
    <source>
        <dbReference type="ARBA" id="ARBA00005074"/>
    </source>
</evidence>
<evidence type="ECO:0000256" key="4">
    <source>
        <dbReference type="ARBA" id="ARBA00022679"/>
    </source>
</evidence>
<dbReference type="GO" id="GO:0071617">
    <property type="term" value="F:lysophospholipid acyltransferase activity"/>
    <property type="evidence" value="ECO:0007669"/>
    <property type="project" value="TreeGrafter"/>
</dbReference>
<proteinExistence type="inferred from homology"/>
<feature type="transmembrane region" description="Helical" evidence="12">
    <location>
        <begin position="470"/>
        <end position="493"/>
    </location>
</feature>
<dbReference type="GO" id="GO:0006661">
    <property type="term" value="P:phosphatidylinositol biosynthetic process"/>
    <property type="evidence" value="ECO:0007669"/>
    <property type="project" value="TreeGrafter"/>
</dbReference>
<evidence type="ECO:0000256" key="9">
    <source>
        <dbReference type="ARBA" id="ARBA00025707"/>
    </source>
</evidence>
<dbReference type="InterPro" id="IPR004299">
    <property type="entry name" value="MBOAT_fam"/>
</dbReference>
<evidence type="ECO:0000256" key="11">
    <source>
        <dbReference type="SAM" id="MobiDB-lite"/>
    </source>
</evidence>
<name>A0A0X3PU12_SCHSO</name>
<keyword evidence="5 12" id="KW-0812">Transmembrane</keyword>
<dbReference type="GO" id="GO:0016020">
    <property type="term" value="C:membrane"/>
    <property type="evidence" value="ECO:0007669"/>
    <property type="project" value="UniProtKB-SubCell"/>
</dbReference>
<evidence type="ECO:0000256" key="12">
    <source>
        <dbReference type="SAM" id="Phobius"/>
    </source>
</evidence>
<reference evidence="13" key="1">
    <citation type="submission" date="2016-01" db="EMBL/GenBank/DDBJ databases">
        <title>Reference transcriptome for the parasite Schistocephalus solidus: insights into the molecular evolution of parasitism.</title>
        <authorList>
            <person name="Hebert F.O."/>
            <person name="Grambauer S."/>
            <person name="Barber I."/>
            <person name="Landry C.R."/>
            <person name="Aubin-Horth N."/>
        </authorList>
    </citation>
    <scope>NUCLEOTIDE SEQUENCE</scope>
</reference>
<keyword evidence="8 13" id="KW-0012">Acyltransferase</keyword>
<comment type="similarity">
    <text evidence="3">Belongs to the membrane-bound acyltransferase family.</text>
</comment>
<dbReference type="GO" id="GO:0044233">
    <property type="term" value="C:mitochondria-associated endoplasmic reticulum membrane contact site"/>
    <property type="evidence" value="ECO:0007669"/>
    <property type="project" value="TreeGrafter"/>
</dbReference>
<feature type="transmembrane region" description="Helical" evidence="12">
    <location>
        <begin position="71"/>
        <end position="90"/>
    </location>
</feature>
<feature type="region of interest" description="Disordered" evidence="11">
    <location>
        <begin position="535"/>
        <end position="556"/>
    </location>
</feature>
<evidence type="ECO:0000256" key="3">
    <source>
        <dbReference type="ARBA" id="ARBA00010323"/>
    </source>
</evidence>
<evidence type="ECO:0000256" key="6">
    <source>
        <dbReference type="ARBA" id="ARBA00022989"/>
    </source>
</evidence>
<dbReference type="InterPro" id="IPR049941">
    <property type="entry name" value="LPLAT_7/PORCN-like"/>
</dbReference>